<evidence type="ECO:0000313" key="12">
    <source>
        <dbReference type="EMBL" id="SCZ77961.1"/>
    </source>
</evidence>
<dbReference type="PROSITE" id="PS51379">
    <property type="entry name" value="4FE4S_FER_2"/>
    <property type="match status" value="2"/>
</dbReference>
<dbReference type="Pfam" id="PF13353">
    <property type="entry name" value="Fer4_12"/>
    <property type="match status" value="1"/>
</dbReference>
<evidence type="ECO:0000256" key="6">
    <source>
        <dbReference type="ARBA" id="ARBA00023002"/>
    </source>
</evidence>
<keyword evidence="13" id="KW-1185">Reference proteome</keyword>
<dbReference type="GO" id="GO:0046872">
    <property type="term" value="F:metal ion binding"/>
    <property type="evidence" value="ECO:0007669"/>
    <property type="project" value="UniProtKB-KW"/>
</dbReference>
<evidence type="ECO:0000256" key="5">
    <source>
        <dbReference type="ARBA" id="ARBA00022723"/>
    </source>
</evidence>
<dbReference type="RefSeq" id="WP_092589811.1">
    <property type="nucleotide sequence ID" value="NZ_FMWL01000003.1"/>
</dbReference>
<keyword evidence="12" id="KW-0670">Pyruvate</keyword>
<keyword evidence="5" id="KW-0479">Metal-binding</keyword>
<organism evidence="12 13">
    <name type="scientific">Acidaminobacter hydrogenoformans DSM 2784</name>
    <dbReference type="NCBI Taxonomy" id="1120920"/>
    <lineage>
        <taxon>Bacteria</taxon>
        <taxon>Bacillati</taxon>
        <taxon>Bacillota</taxon>
        <taxon>Clostridia</taxon>
        <taxon>Peptostreptococcales</taxon>
        <taxon>Acidaminobacteraceae</taxon>
        <taxon>Acidaminobacter</taxon>
    </lineage>
</organism>
<keyword evidence="8" id="KW-0411">Iron-sulfur</keyword>
<dbReference type="InterPro" id="IPR040074">
    <property type="entry name" value="BssD/PflA/YjjW"/>
</dbReference>
<proteinExistence type="inferred from homology"/>
<protein>
    <submittedName>
        <fullName evidence="12">Pyruvate formate lyase activating enzyme</fullName>
    </submittedName>
</protein>
<evidence type="ECO:0000256" key="2">
    <source>
        <dbReference type="ARBA" id="ARBA00009777"/>
    </source>
</evidence>
<dbReference type="PANTHER" id="PTHR30352:SF4">
    <property type="entry name" value="PYRUVATE FORMATE-LYASE 2-ACTIVATING ENZYME"/>
    <property type="match status" value="1"/>
</dbReference>
<dbReference type="GO" id="GO:0016491">
    <property type="term" value="F:oxidoreductase activity"/>
    <property type="evidence" value="ECO:0007669"/>
    <property type="project" value="UniProtKB-KW"/>
</dbReference>
<dbReference type="PROSITE" id="PS01087">
    <property type="entry name" value="RADICAL_ACTIVATING"/>
    <property type="match status" value="1"/>
</dbReference>
<keyword evidence="4" id="KW-0949">S-adenosyl-L-methionine</keyword>
<comment type="similarity">
    <text evidence="2">Belongs to the organic radical-activating enzymes family.</text>
</comment>
<feature type="domain" description="4Fe-4S ferredoxin-type" evidence="10">
    <location>
        <begin position="43"/>
        <end position="74"/>
    </location>
</feature>
<dbReference type="PANTHER" id="PTHR30352">
    <property type="entry name" value="PYRUVATE FORMATE-LYASE-ACTIVATING ENZYME"/>
    <property type="match status" value="1"/>
</dbReference>
<dbReference type="PIRSF" id="PIRSF000371">
    <property type="entry name" value="PFL_act_enz"/>
    <property type="match status" value="1"/>
</dbReference>
<keyword evidence="6" id="KW-0560">Oxidoreductase</keyword>
<evidence type="ECO:0000256" key="1">
    <source>
        <dbReference type="ARBA" id="ARBA00001966"/>
    </source>
</evidence>
<dbReference type="PROSITE" id="PS00198">
    <property type="entry name" value="4FE4S_FER_1"/>
    <property type="match status" value="1"/>
</dbReference>
<dbReference type="InterPro" id="IPR034457">
    <property type="entry name" value="Organic_radical-activating"/>
</dbReference>
<evidence type="ECO:0000256" key="9">
    <source>
        <dbReference type="ARBA" id="ARBA00047365"/>
    </source>
</evidence>
<dbReference type="SUPFAM" id="SSF102114">
    <property type="entry name" value="Radical SAM enzymes"/>
    <property type="match status" value="1"/>
</dbReference>
<comment type="cofactor">
    <cofactor evidence="1">
        <name>[4Fe-4S] cluster</name>
        <dbReference type="ChEBI" id="CHEBI:49883"/>
    </cofactor>
</comment>
<dbReference type="NCBIfam" id="TIGR02494">
    <property type="entry name" value="PFLE_PFLC"/>
    <property type="match status" value="1"/>
</dbReference>
<evidence type="ECO:0000259" key="10">
    <source>
        <dbReference type="PROSITE" id="PS51379"/>
    </source>
</evidence>
<evidence type="ECO:0000313" key="13">
    <source>
        <dbReference type="Proteomes" id="UP000199208"/>
    </source>
</evidence>
<keyword evidence="7" id="KW-0408">Iron</keyword>
<dbReference type="SFLD" id="SFLDG01118">
    <property type="entry name" value="activating_enzymes__group_2"/>
    <property type="match status" value="1"/>
</dbReference>
<dbReference type="Pfam" id="PF00037">
    <property type="entry name" value="Fer4"/>
    <property type="match status" value="2"/>
</dbReference>
<dbReference type="OrthoDB" id="9782387at2"/>
<dbReference type="GO" id="GO:0051539">
    <property type="term" value="F:4 iron, 4 sulfur cluster binding"/>
    <property type="evidence" value="ECO:0007669"/>
    <property type="project" value="UniProtKB-KW"/>
</dbReference>
<comment type="catalytic activity">
    <reaction evidence="9">
        <text>glycyl-[protein] + reduced [flavodoxin] + S-adenosyl-L-methionine = glycin-2-yl radical-[protein] + semiquinone [flavodoxin] + 5'-deoxyadenosine + L-methionine + H(+)</text>
        <dbReference type="Rhea" id="RHEA:61976"/>
        <dbReference type="Rhea" id="RHEA-COMP:10622"/>
        <dbReference type="Rhea" id="RHEA-COMP:14480"/>
        <dbReference type="Rhea" id="RHEA-COMP:15993"/>
        <dbReference type="Rhea" id="RHEA-COMP:15994"/>
        <dbReference type="ChEBI" id="CHEBI:15378"/>
        <dbReference type="ChEBI" id="CHEBI:17319"/>
        <dbReference type="ChEBI" id="CHEBI:29947"/>
        <dbReference type="ChEBI" id="CHEBI:32722"/>
        <dbReference type="ChEBI" id="CHEBI:57618"/>
        <dbReference type="ChEBI" id="CHEBI:57844"/>
        <dbReference type="ChEBI" id="CHEBI:59789"/>
        <dbReference type="ChEBI" id="CHEBI:140311"/>
    </reaction>
</comment>
<evidence type="ECO:0000256" key="4">
    <source>
        <dbReference type="ARBA" id="ARBA00022691"/>
    </source>
</evidence>
<keyword evidence="3" id="KW-0004">4Fe-4S</keyword>
<dbReference type="InterPro" id="IPR017896">
    <property type="entry name" value="4Fe4S_Fe-S-bd"/>
</dbReference>
<dbReference type="PROSITE" id="PS51918">
    <property type="entry name" value="RADICAL_SAM"/>
    <property type="match status" value="1"/>
</dbReference>
<dbReference type="InterPro" id="IPR058240">
    <property type="entry name" value="rSAM_sf"/>
</dbReference>
<evidence type="ECO:0000256" key="7">
    <source>
        <dbReference type="ARBA" id="ARBA00023004"/>
    </source>
</evidence>
<evidence type="ECO:0000259" key="11">
    <source>
        <dbReference type="PROSITE" id="PS51918"/>
    </source>
</evidence>
<accession>A0A1G5RWY1</accession>
<dbReference type="Gene3D" id="3.30.70.20">
    <property type="match status" value="1"/>
</dbReference>
<feature type="domain" description="4Fe-4S ferredoxin-type" evidence="10">
    <location>
        <begin position="95"/>
        <end position="124"/>
    </location>
</feature>
<dbReference type="SUPFAM" id="SSF54862">
    <property type="entry name" value="4Fe-4S ferredoxins"/>
    <property type="match status" value="1"/>
</dbReference>
<dbReference type="InterPro" id="IPR017900">
    <property type="entry name" value="4Fe4S_Fe_S_CS"/>
</dbReference>
<dbReference type="Pfam" id="PF04055">
    <property type="entry name" value="Radical_SAM"/>
    <property type="match status" value="1"/>
</dbReference>
<dbReference type="AlphaFoldDB" id="A0A1G5RWY1"/>
<dbReference type="InterPro" id="IPR001989">
    <property type="entry name" value="Radical_activat_CS"/>
</dbReference>
<feature type="domain" description="Radical SAM core" evidence="11">
    <location>
        <begin position="14"/>
        <end position="316"/>
    </location>
</feature>
<name>A0A1G5RWY1_9FIRM</name>
<dbReference type="SFLD" id="SFLDG01066">
    <property type="entry name" value="organic_radical-activating_enz"/>
    <property type="match status" value="1"/>
</dbReference>
<gene>
    <name evidence="12" type="ORF">SAMN03080599_01031</name>
</gene>
<dbReference type="InterPro" id="IPR012839">
    <property type="entry name" value="Organic_radical_activase"/>
</dbReference>
<sequence length="321" mass="35393">MTGVVSQLQDFSIHDGDGIRTTIFLSGCPLRCKWCANPETWGRSPVIASHASRCIDCGRCLEACPVEAVWSGTGTSCEVWSGTGPACKGALGTAPPHHVDPSRCTLCGKCVEVCPSGAKAMMGSEMPVSEVVEKVMRNNIFFQASGGGVTFSGGEATLQTDFFNALARELYDLDVHLALETCGFFEWDGVAESLTLMDHIFFDLKLMDGQRHLEMTGRDNEKILENFRRLATLGVDVVVRIPVVPGVNDDEVNIEATALFVNETCPRATIELLPYHPYGNYKYEALNMMERLYKYEIPDEARMEALKELVERCGVRVVSYK</sequence>
<dbReference type="STRING" id="1120920.SAMN03080599_01031"/>
<dbReference type="GO" id="GO:0016829">
    <property type="term" value="F:lyase activity"/>
    <property type="evidence" value="ECO:0007669"/>
    <property type="project" value="UniProtKB-KW"/>
</dbReference>
<dbReference type="InterPro" id="IPR007197">
    <property type="entry name" value="rSAM"/>
</dbReference>
<dbReference type="Gene3D" id="3.80.30.10">
    <property type="entry name" value="pyruvate-formate lyase- activating enzyme"/>
    <property type="match status" value="1"/>
</dbReference>
<dbReference type="SFLD" id="SFLDS00029">
    <property type="entry name" value="Radical_SAM"/>
    <property type="match status" value="1"/>
</dbReference>
<dbReference type="EMBL" id="FMWL01000003">
    <property type="protein sequence ID" value="SCZ77961.1"/>
    <property type="molecule type" value="Genomic_DNA"/>
</dbReference>
<evidence type="ECO:0000256" key="3">
    <source>
        <dbReference type="ARBA" id="ARBA00022485"/>
    </source>
</evidence>
<keyword evidence="12" id="KW-0456">Lyase</keyword>
<evidence type="ECO:0000256" key="8">
    <source>
        <dbReference type="ARBA" id="ARBA00023014"/>
    </source>
</evidence>
<dbReference type="Proteomes" id="UP000199208">
    <property type="component" value="Unassembled WGS sequence"/>
</dbReference>
<dbReference type="CDD" id="cd01335">
    <property type="entry name" value="Radical_SAM"/>
    <property type="match status" value="1"/>
</dbReference>
<reference evidence="12 13" key="1">
    <citation type="submission" date="2016-10" db="EMBL/GenBank/DDBJ databases">
        <authorList>
            <person name="de Groot N.N."/>
        </authorList>
    </citation>
    <scope>NUCLEOTIDE SEQUENCE [LARGE SCALE GENOMIC DNA]</scope>
    <source>
        <strain evidence="12 13">DSM 2784</strain>
    </source>
</reference>